<accession>A0ABW2JX08</accession>
<keyword evidence="2" id="KW-0902">Two-component regulatory system</keyword>
<feature type="region of interest" description="Disordered" evidence="5">
    <location>
        <begin position="725"/>
        <end position="835"/>
    </location>
</feature>
<dbReference type="Gene3D" id="3.40.50.300">
    <property type="entry name" value="P-loop containing nucleotide triphosphate hydrolases"/>
    <property type="match status" value="1"/>
</dbReference>
<dbReference type="SUPFAM" id="SSF48452">
    <property type="entry name" value="TPR-like"/>
    <property type="match status" value="1"/>
</dbReference>
<dbReference type="PRINTS" id="PR00364">
    <property type="entry name" value="DISEASERSIST"/>
</dbReference>
<dbReference type="PANTHER" id="PTHR47691:SF3">
    <property type="entry name" value="HTH-TYPE TRANSCRIPTIONAL REGULATOR RV0890C-RELATED"/>
    <property type="match status" value="1"/>
</dbReference>
<evidence type="ECO:0000313" key="7">
    <source>
        <dbReference type="EMBL" id="MFC7310635.1"/>
    </source>
</evidence>
<gene>
    <name evidence="7" type="ORF">ACFQVC_41285</name>
</gene>
<dbReference type="InterPro" id="IPR027417">
    <property type="entry name" value="P-loop_NTPase"/>
</dbReference>
<dbReference type="SMART" id="SM01043">
    <property type="entry name" value="BTAD"/>
    <property type="match status" value="1"/>
</dbReference>
<dbReference type="PROSITE" id="PS51755">
    <property type="entry name" value="OMPR_PHOB"/>
    <property type="match status" value="1"/>
</dbReference>
<comment type="similarity">
    <text evidence="1">Belongs to the AfsR/DnrI/RedD regulatory family.</text>
</comment>
<evidence type="ECO:0000256" key="2">
    <source>
        <dbReference type="ARBA" id="ARBA00023012"/>
    </source>
</evidence>
<comment type="caution">
    <text evidence="7">The sequence shown here is derived from an EMBL/GenBank/DDBJ whole genome shotgun (WGS) entry which is preliminary data.</text>
</comment>
<reference evidence="8" key="1">
    <citation type="journal article" date="2019" name="Int. J. Syst. Evol. Microbiol.">
        <title>The Global Catalogue of Microorganisms (GCM) 10K type strain sequencing project: providing services to taxonomists for standard genome sequencing and annotation.</title>
        <authorList>
            <consortium name="The Broad Institute Genomics Platform"/>
            <consortium name="The Broad Institute Genome Sequencing Center for Infectious Disease"/>
            <person name="Wu L."/>
            <person name="Ma J."/>
        </authorList>
    </citation>
    <scope>NUCLEOTIDE SEQUENCE [LARGE SCALE GENOMIC DNA]</scope>
    <source>
        <strain evidence="8">SYNS20</strain>
    </source>
</reference>
<dbReference type="InterPro" id="IPR016032">
    <property type="entry name" value="Sig_transdc_resp-reg_C-effctor"/>
</dbReference>
<evidence type="ECO:0000256" key="4">
    <source>
        <dbReference type="PROSITE-ProRule" id="PRU01091"/>
    </source>
</evidence>
<dbReference type="PANTHER" id="PTHR47691">
    <property type="entry name" value="REGULATOR-RELATED"/>
    <property type="match status" value="1"/>
</dbReference>
<dbReference type="Gene3D" id="1.10.10.10">
    <property type="entry name" value="Winged helix-like DNA-binding domain superfamily/Winged helix DNA-binding domain"/>
    <property type="match status" value="1"/>
</dbReference>
<dbReference type="Gene3D" id="1.25.40.10">
    <property type="entry name" value="Tetratricopeptide repeat domain"/>
    <property type="match status" value="1"/>
</dbReference>
<evidence type="ECO:0000259" key="6">
    <source>
        <dbReference type="PROSITE" id="PS51755"/>
    </source>
</evidence>
<dbReference type="CDD" id="cd15831">
    <property type="entry name" value="BTAD"/>
    <property type="match status" value="1"/>
</dbReference>
<evidence type="ECO:0000256" key="3">
    <source>
        <dbReference type="ARBA" id="ARBA00023125"/>
    </source>
</evidence>
<organism evidence="7 8">
    <name type="scientific">Streptomyces monticola</name>
    <dbReference type="NCBI Taxonomy" id="2666263"/>
    <lineage>
        <taxon>Bacteria</taxon>
        <taxon>Bacillati</taxon>
        <taxon>Actinomycetota</taxon>
        <taxon>Actinomycetes</taxon>
        <taxon>Kitasatosporales</taxon>
        <taxon>Streptomycetaceae</taxon>
        <taxon>Streptomyces</taxon>
    </lineage>
</organism>
<proteinExistence type="inferred from homology"/>
<feature type="DNA-binding region" description="OmpR/PhoB-type" evidence="4">
    <location>
        <begin position="1"/>
        <end position="96"/>
    </location>
</feature>
<dbReference type="InterPro" id="IPR005158">
    <property type="entry name" value="BTAD"/>
</dbReference>
<dbReference type="InterPro" id="IPR036388">
    <property type="entry name" value="WH-like_DNA-bd_sf"/>
</dbReference>
<evidence type="ECO:0000256" key="5">
    <source>
        <dbReference type="SAM" id="MobiDB-lite"/>
    </source>
</evidence>
<keyword evidence="3 4" id="KW-0238">DNA-binding</keyword>
<dbReference type="Pfam" id="PF25872">
    <property type="entry name" value="HTH_77"/>
    <property type="match status" value="1"/>
</dbReference>
<dbReference type="InterPro" id="IPR001867">
    <property type="entry name" value="OmpR/PhoB-type_DNA-bd"/>
</dbReference>
<dbReference type="SMART" id="SM00862">
    <property type="entry name" value="Trans_reg_C"/>
    <property type="match status" value="1"/>
</dbReference>
<feature type="non-terminal residue" evidence="7">
    <location>
        <position position="835"/>
    </location>
</feature>
<protein>
    <submittedName>
        <fullName evidence="7">BTAD domain-containing putative transcriptional regulator</fullName>
    </submittedName>
</protein>
<dbReference type="InterPro" id="IPR058852">
    <property type="entry name" value="HTH_77"/>
</dbReference>
<dbReference type="InterPro" id="IPR011990">
    <property type="entry name" value="TPR-like_helical_dom_sf"/>
</dbReference>
<dbReference type="SUPFAM" id="SSF46894">
    <property type="entry name" value="C-terminal effector domain of the bipartite response regulators"/>
    <property type="match status" value="1"/>
</dbReference>
<sequence length="835" mass="87885">MRFGVLGPLSVWRADGTPVRIPELKVRTLLADLLAHGGKSLAAHRLIDDLWGDALPVNPSGALHSKVSQLRRVLENAEPGARALVESRPPGYALTGAADAVDGDRFTALLARARATAELPLRRRLLDDALELWRGPAFADFAEEPFARAAISRLEENRLVALEERAETRIALGQHAEVVGELADLVVRHPLRERLRAAHLRALYGSGRRSEALAGYREVRELLADELGLDPGRDLAELHQAMLQQDPDLDAPRAPAAAEATEATEATEAATAAAATEAAEGGAPADAPAEVADAVRKMPRVPLPLTGLVGRADAVAEVRSLLAAHRLVTLTGPGGVGKTRLALETVRDLPVLHPREFPDGVRLVELSGQRRGGGCAAVAETVAAAVGVRDDLTWGPREGGGRATVTERLCGVLAPRSMLLVLDNCEHLAGPVAELADALLAAAPGLRILTTSQEPLSLAGEVLWTVPPLPLDDAVELFTARAAAAVPGYRPGPDDAEAVAAICRRLDGIPLVLELAATRVRALGVPELLARLDDRFRVLAGGYRGAPPRQQTLRAAMDWSWDLLDEPERIVLRRLAVHADGCSLRAAEAVCAGGEVAEEEVLGLLAALVDRSLVVVAKGPHGPRYRLLESVAAYCLERLREAGELDQVRLAHARHYSALAEQTTLSGTAPLPAELSEAPRLPAELSEAPRLPAELPEAPRLPAELPEAPRLPAELSEAPRLPAEQFCPIPAGQDSPLPTGRTGPLLPGQGSPPMAGHTSPLLTGQSTPPMAGQTGPLLPEQDSPTPAGRTSPLLTGQSTPPMAGQTGPLLPGQDSPTPAGRTSPLLTGQSTPPMA</sequence>
<feature type="domain" description="OmpR/PhoB-type" evidence="6">
    <location>
        <begin position="1"/>
        <end position="96"/>
    </location>
</feature>
<feature type="compositionally biased region" description="Polar residues" evidence="5">
    <location>
        <begin position="824"/>
        <end position="835"/>
    </location>
</feature>
<name>A0ABW2JX08_9ACTN</name>
<feature type="compositionally biased region" description="Low complexity" evidence="5">
    <location>
        <begin position="736"/>
        <end position="749"/>
    </location>
</feature>
<dbReference type="Proteomes" id="UP001596523">
    <property type="component" value="Unassembled WGS sequence"/>
</dbReference>
<dbReference type="SUPFAM" id="SSF52540">
    <property type="entry name" value="P-loop containing nucleoside triphosphate hydrolases"/>
    <property type="match status" value="1"/>
</dbReference>
<keyword evidence="8" id="KW-1185">Reference proteome</keyword>
<evidence type="ECO:0000256" key="1">
    <source>
        <dbReference type="ARBA" id="ARBA00005820"/>
    </source>
</evidence>
<evidence type="ECO:0000313" key="8">
    <source>
        <dbReference type="Proteomes" id="UP001596523"/>
    </source>
</evidence>
<dbReference type="Pfam" id="PF03704">
    <property type="entry name" value="BTAD"/>
    <property type="match status" value="1"/>
</dbReference>
<dbReference type="RefSeq" id="WP_381841530.1">
    <property type="nucleotide sequence ID" value="NZ_JBHTCF010000038.1"/>
</dbReference>
<dbReference type="EMBL" id="JBHTCF010000038">
    <property type="protein sequence ID" value="MFC7310635.1"/>
    <property type="molecule type" value="Genomic_DNA"/>
</dbReference>